<dbReference type="GO" id="GO:0005886">
    <property type="term" value="C:plasma membrane"/>
    <property type="evidence" value="ECO:0007669"/>
    <property type="project" value="UniProtKB-SubCell"/>
</dbReference>
<evidence type="ECO:0000313" key="11">
    <source>
        <dbReference type="Proteomes" id="UP000487268"/>
    </source>
</evidence>
<dbReference type="SMART" id="SM00387">
    <property type="entry name" value="HATPase_c"/>
    <property type="match status" value="1"/>
</dbReference>
<dbReference type="SUPFAM" id="SSF47384">
    <property type="entry name" value="Homodimeric domain of signal transducing histidine kinase"/>
    <property type="match status" value="1"/>
</dbReference>
<dbReference type="InterPro" id="IPR003661">
    <property type="entry name" value="HisK_dim/P_dom"/>
</dbReference>
<dbReference type="PANTHER" id="PTHR43711">
    <property type="entry name" value="TWO-COMPONENT HISTIDINE KINASE"/>
    <property type="match status" value="1"/>
</dbReference>
<feature type="domain" description="PAS" evidence="9">
    <location>
        <begin position="299"/>
        <end position="343"/>
    </location>
</feature>
<dbReference type="NCBIfam" id="TIGR00229">
    <property type="entry name" value="sensory_box"/>
    <property type="match status" value="2"/>
</dbReference>
<dbReference type="EMBL" id="WEGH01000002">
    <property type="protein sequence ID" value="MQY05222.1"/>
    <property type="molecule type" value="Genomic_DNA"/>
</dbReference>
<dbReference type="GO" id="GO:0000155">
    <property type="term" value="F:phosphorelay sensor kinase activity"/>
    <property type="evidence" value="ECO:0007669"/>
    <property type="project" value="InterPro"/>
</dbReference>
<dbReference type="SUPFAM" id="SSF55781">
    <property type="entry name" value="GAF domain-like"/>
    <property type="match status" value="1"/>
</dbReference>
<dbReference type="Proteomes" id="UP000487268">
    <property type="component" value="Unassembled WGS sequence"/>
</dbReference>
<comment type="caution">
    <text evidence="10">The sequence shown here is derived from an EMBL/GenBank/DDBJ whole genome shotgun (WGS) entry which is preliminary data.</text>
</comment>
<evidence type="ECO:0000256" key="1">
    <source>
        <dbReference type="ARBA" id="ARBA00000085"/>
    </source>
</evidence>
<dbReference type="EC" id="2.7.13.3" evidence="3"/>
<keyword evidence="5 10" id="KW-0808">Transferase</keyword>
<dbReference type="InterPro" id="IPR013767">
    <property type="entry name" value="PAS_fold"/>
</dbReference>
<gene>
    <name evidence="10" type="primary">rcsC_2</name>
    <name evidence="10" type="ORF">ACRB68_32930</name>
</gene>
<accession>A0A7K0BWE6</accession>
<evidence type="ECO:0000259" key="9">
    <source>
        <dbReference type="PROSITE" id="PS50112"/>
    </source>
</evidence>
<keyword evidence="6 10" id="KW-0418">Kinase</keyword>
<feature type="domain" description="Histidine kinase" evidence="8">
    <location>
        <begin position="403"/>
        <end position="619"/>
    </location>
</feature>
<dbReference type="InterPro" id="IPR003594">
    <property type="entry name" value="HATPase_dom"/>
</dbReference>
<dbReference type="AlphaFoldDB" id="A0A7K0BWE6"/>
<evidence type="ECO:0000313" key="10">
    <source>
        <dbReference type="EMBL" id="MQY05222.1"/>
    </source>
</evidence>
<dbReference type="InterPro" id="IPR036890">
    <property type="entry name" value="HATPase_C_sf"/>
</dbReference>
<dbReference type="PROSITE" id="PS50109">
    <property type="entry name" value="HIS_KIN"/>
    <property type="match status" value="1"/>
</dbReference>
<evidence type="ECO:0000256" key="2">
    <source>
        <dbReference type="ARBA" id="ARBA00004236"/>
    </source>
</evidence>
<dbReference type="InterPro" id="IPR005467">
    <property type="entry name" value="His_kinase_dom"/>
</dbReference>
<dbReference type="InterPro" id="IPR004358">
    <property type="entry name" value="Sig_transdc_His_kin-like_C"/>
</dbReference>
<dbReference type="CDD" id="cd00130">
    <property type="entry name" value="PAS"/>
    <property type="match status" value="2"/>
</dbReference>
<dbReference type="CDD" id="cd00082">
    <property type="entry name" value="HisKA"/>
    <property type="match status" value="1"/>
</dbReference>
<organism evidence="10 11">
    <name type="scientific">Actinomadura macrotermitis</name>
    <dbReference type="NCBI Taxonomy" id="2585200"/>
    <lineage>
        <taxon>Bacteria</taxon>
        <taxon>Bacillati</taxon>
        <taxon>Actinomycetota</taxon>
        <taxon>Actinomycetes</taxon>
        <taxon>Streptosporangiales</taxon>
        <taxon>Thermomonosporaceae</taxon>
        <taxon>Actinomadura</taxon>
    </lineage>
</organism>
<evidence type="ECO:0000256" key="3">
    <source>
        <dbReference type="ARBA" id="ARBA00012438"/>
    </source>
</evidence>
<name>A0A7K0BWE6_9ACTN</name>
<feature type="domain" description="PAS" evidence="9">
    <location>
        <begin position="8"/>
        <end position="53"/>
    </location>
</feature>
<evidence type="ECO:0000256" key="6">
    <source>
        <dbReference type="ARBA" id="ARBA00022777"/>
    </source>
</evidence>
<dbReference type="GO" id="GO:0006355">
    <property type="term" value="P:regulation of DNA-templated transcription"/>
    <property type="evidence" value="ECO:0007669"/>
    <property type="project" value="InterPro"/>
</dbReference>
<dbReference type="SUPFAM" id="SSF55874">
    <property type="entry name" value="ATPase domain of HSP90 chaperone/DNA topoisomerase II/histidine kinase"/>
    <property type="match status" value="1"/>
</dbReference>
<dbReference type="SUPFAM" id="SSF55785">
    <property type="entry name" value="PYP-like sensor domain (PAS domain)"/>
    <property type="match status" value="2"/>
</dbReference>
<keyword evidence="7" id="KW-0902">Two-component regulatory system</keyword>
<dbReference type="Gene3D" id="3.30.450.40">
    <property type="match status" value="1"/>
</dbReference>
<dbReference type="RefSeq" id="WP_153533323.1">
    <property type="nucleotide sequence ID" value="NZ_WEGH01000002.1"/>
</dbReference>
<evidence type="ECO:0000256" key="4">
    <source>
        <dbReference type="ARBA" id="ARBA00022553"/>
    </source>
</evidence>
<dbReference type="InterPro" id="IPR036097">
    <property type="entry name" value="HisK_dim/P_sf"/>
</dbReference>
<dbReference type="Gene3D" id="3.30.450.20">
    <property type="entry name" value="PAS domain"/>
    <property type="match status" value="2"/>
</dbReference>
<dbReference type="InterPro" id="IPR000014">
    <property type="entry name" value="PAS"/>
</dbReference>
<dbReference type="Gene3D" id="3.30.565.10">
    <property type="entry name" value="Histidine kinase-like ATPase, C-terminal domain"/>
    <property type="match status" value="1"/>
</dbReference>
<reference evidence="10 11" key="1">
    <citation type="submission" date="2019-10" db="EMBL/GenBank/DDBJ databases">
        <title>Actinomadura rubteroloni sp. nov. and Actinomadura macrotermitis sp. nov., isolated from the gut of fungus growing-termite Macrotermes natalensis.</title>
        <authorList>
            <person name="Benndorf R."/>
            <person name="Martin K."/>
            <person name="Kuefner M."/>
            <person name="De Beer W."/>
            <person name="Kaster A.-K."/>
            <person name="Vollmers J."/>
            <person name="Poulsen M."/>
            <person name="Beemelmanns C."/>
        </authorList>
    </citation>
    <scope>NUCLEOTIDE SEQUENCE [LARGE SCALE GENOMIC DNA]</scope>
    <source>
        <strain evidence="10 11">RB68</strain>
    </source>
</reference>
<protein>
    <recommendedName>
        <fullName evidence="3">histidine kinase</fullName>
        <ecNumber evidence="3">2.7.13.3</ecNumber>
    </recommendedName>
</protein>
<dbReference type="InterPro" id="IPR035965">
    <property type="entry name" value="PAS-like_dom_sf"/>
</dbReference>
<dbReference type="PRINTS" id="PR00344">
    <property type="entry name" value="BCTRLSENSOR"/>
</dbReference>
<keyword evidence="4" id="KW-0597">Phosphoprotein</keyword>
<dbReference type="InterPro" id="IPR050736">
    <property type="entry name" value="Sensor_HK_Regulatory"/>
</dbReference>
<comment type="subcellular location">
    <subcellularLocation>
        <location evidence="2">Cell membrane</location>
    </subcellularLocation>
</comment>
<comment type="catalytic activity">
    <reaction evidence="1">
        <text>ATP + protein L-histidine = ADP + protein N-phospho-L-histidine.</text>
        <dbReference type="EC" id="2.7.13.3"/>
    </reaction>
</comment>
<keyword evidence="11" id="KW-1185">Reference proteome</keyword>
<dbReference type="Pfam" id="PF13185">
    <property type="entry name" value="GAF_2"/>
    <property type="match status" value="1"/>
</dbReference>
<dbReference type="Pfam" id="PF00512">
    <property type="entry name" value="HisKA"/>
    <property type="match status" value="1"/>
</dbReference>
<sequence length="619" mass="66058">MSGVQPAADPIARAVLHSAADAIIAVDRRGRVTVWNPAAERMFGWSAAEMAGRVPPIVPAELTAEHHAVQERLLTRPPGADGRISIATRRLRRDGRLIDVRVDASLLRDGAGGRLGWVEVHHPVAEDGLVRHHMAERARLVRRLNDIVADLNAERDLPAVLDRITAALIELTGADAAGFVRIEGDRLRLVSTTGLPAHLRGATADLRSSLVGELLRSGRSVKLASGERRLGDLVWAELPGLHQVALGLSFLQNRPYGALYALFSGRKAGHVELELLELLAGHAGVAVGNAVAYAEVVRQRAHERAVIDTSADGIAVLGRDGLVRQWNPAAHALTGLAPQDVIGAGLPFQPPEPGRMRTFQYASGVWLNVLAAEIEETGELVVDFRDVSEAKALEGAKDLFLATTSHELRTPITVVQGFASTLVNRWEELDDAARRAAVATIAERAQSLGRLVEHLLLGSRAGAEELAVTNEPFDLPRVLAGVVAGFGSLSGLHRVELDVEPGLPTACGDAMATDIVLGQLLENAFKYSPDGGTVRVSARAEDDGLVVTVRDEGVGIAPGDHERIFERFVQGETGDRRRFGGVGLGLYIVKRLTEAQGGTVTALPADPGTCMRLVLPRAG</sequence>
<evidence type="ECO:0000256" key="7">
    <source>
        <dbReference type="ARBA" id="ARBA00023012"/>
    </source>
</evidence>
<dbReference type="InterPro" id="IPR029016">
    <property type="entry name" value="GAF-like_dom_sf"/>
</dbReference>
<evidence type="ECO:0000259" key="8">
    <source>
        <dbReference type="PROSITE" id="PS50109"/>
    </source>
</evidence>
<proteinExistence type="predicted"/>
<dbReference type="Gene3D" id="1.10.287.130">
    <property type="match status" value="1"/>
</dbReference>
<dbReference type="InterPro" id="IPR003018">
    <property type="entry name" value="GAF"/>
</dbReference>
<dbReference type="PROSITE" id="PS50112">
    <property type="entry name" value="PAS"/>
    <property type="match status" value="2"/>
</dbReference>
<evidence type="ECO:0000256" key="5">
    <source>
        <dbReference type="ARBA" id="ARBA00022679"/>
    </source>
</evidence>
<dbReference type="Pfam" id="PF00989">
    <property type="entry name" value="PAS"/>
    <property type="match status" value="2"/>
</dbReference>
<dbReference type="SMART" id="SM00388">
    <property type="entry name" value="HisKA"/>
    <property type="match status" value="1"/>
</dbReference>
<dbReference type="SMART" id="SM00091">
    <property type="entry name" value="PAS"/>
    <property type="match status" value="2"/>
</dbReference>
<dbReference type="OrthoDB" id="9757990at2"/>
<dbReference type="Pfam" id="PF02518">
    <property type="entry name" value="HATPase_c"/>
    <property type="match status" value="1"/>
</dbReference>
<dbReference type="PANTHER" id="PTHR43711:SF1">
    <property type="entry name" value="HISTIDINE KINASE 1"/>
    <property type="match status" value="1"/>
</dbReference>